<evidence type="ECO:0000256" key="1">
    <source>
        <dbReference type="ARBA" id="ARBA00022679"/>
    </source>
</evidence>
<feature type="domain" description="Beta-ketoacyl-[acyl-carrier-protein] synthase III N-terminal" evidence="4">
    <location>
        <begin position="164"/>
        <end position="232"/>
    </location>
</feature>
<dbReference type="Pfam" id="PF08545">
    <property type="entry name" value="ACP_syn_III"/>
    <property type="match status" value="1"/>
</dbReference>
<dbReference type="Pfam" id="PF08541">
    <property type="entry name" value="ACP_syn_III_C"/>
    <property type="match status" value="1"/>
</dbReference>
<protein>
    <submittedName>
        <fullName evidence="5">3-oxoacyl-[acyl-carrier-protein] synthase 3</fullName>
        <ecNumber evidence="5">2.3.1.180</ecNumber>
    </submittedName>
</protein>
<evidence type="ECO:0000313" key="6">
    <source>
        <dbReference type="Proteomes" id="UP000051587"/>
    </source>
</evidence>
<evidence type="ECO:0000259" key="4">
    <source>
        <dbReference type="Pfam" id="PF08545"/>
    </source>
</evidence>
<dbReference type="CDD" id="cd00830">
    <property type="entry name" value="KAS_III"/>
    <property type="match status" value="1"/>
</dbReference>
<dbReference type="EC" id="2.3.1.180" evidence="5"/>
<keyword evidence="1 5" id="KW-0808">Transferase</keyword>
<evidence type="ECO:0000313" key="5">
    <source>
        <dbReference type="EMBL" id="CUH67942.1"/>
    </source>
</evidence>
<dbReference type="NCBIfam" id="NF005703">
    <property type="entry name" value="PRK07515.1"/>
    <property type="match status" value="1"/>
</dbReference>
<dbReference type="GO" id="GO:0033818">
    <property type="term" value="F:beta-ketoacyl-acyl-carrier-protein synthase III activity"/>
    <property type="evidence" value="ECO:0007669"/>
    <property type="project" value="UniProtKB-EC"/>
</dbReference>
<dbReference type="InterPro" id="IPR016039">
    <property type="entry name" value="Thiolase-like"/>
</dbReference>
<feature type="domain" description="Beta-ketoacyl-[acyl-carrier-protein] synthase III C-terminal" evidence="3">
    <location>
        <begin position="296"/>
        <end position="385"/>
    </location>
</feature>
<dbReference type="InterPro" id="IPR013747">
    <property type="entry name" value="ACP_syn_III_C"/>
</dbReference>
<organism evidence="5 6">
    <name type="scientific">Thalassovita gelatinovora</name>
    <name type="common">Thalassobius gelatinovorus</name>
    <dbReference type="NCBI Taxonomy" id="53501"/>
    <lineage>
        <taxon>Bacteria</taxon>
        <taxon>Pseudomonadati</taxon>
        <taxon>Pseudomonadota</taxon>
        <taxon>Alphaproteobacteria</taxon>
        <taxon>Rhodobacterales</taxon>
        <taxon>Roseobacteraceae</taxon>
        <taxon>Thalassovita</taxon>
    </lineage>
</organism>
<dbReference type="Gene3D" id="3.40.47.10">
    <property type="match status" value="2"/>
</dbReference>
<dbReference type="PANTHER" id="PTHR34069">
    <property type="entry name" value="3-OXOACYL-[ACYL-CARRIER-PROTEIN] SYNTHASE 3"/>
    <property type="match status" value="1"/>
</dbReference>
<keyword evidence="2 5" id="KW-0012">Acyltransferase</keyword>
<dbReference type="STRING" id="53501.SAMN04488043_104168"/>
<dbReference type="GO" id="GO:0006633">
    <property type="term" value="P:fatty acid biosynthetic process"/>
    <property type="evidence" value="ECO:0007669"/>
    <property type="project" value="InterPro"/>
</dbReference>
<dbReference type="GO" id="GO:0044550">
    <property type="term" value="P:secondary metabolite biosynthetic process"/>
    <property type="evidence" value="ECO:0007669"/>
    <property type="project" value="TreeGrafter"/>
</dbReference>
<dbReference type="AlphaFoldDB" id="A0A0P1FIZ5"/>
<dbReference type="GO" id="GO:0004315">
    <property type="term" value="F:3-oxoacyl-[acyl-carrier-protein] synthase activity"/>
    <property type="evidence" value="ECO:0007669"/>
    <property type="project" value="InterPro"/>
</dbReference>
<name>A0A0P1FIZ5_THAGE</name>
<gene>
    <name evidence="5" type="primary">fabH_2</name>
    <name evidence="5" type="ORF">TG4357_03297</name>
</gene>
<accession>A0A0P1FIZ5</accession>
<dbReference type="EMBL" id="CYSA01000027">
    <property type="protein sequence ID" value="CUH67942.1"/>
    <property type="molecule type" value="Genomic_DNA"/>
</dbReference>
<dbReference type="Proteomes" id="UP000051587">
    <property type="component" value="Unassembled WGS sequence"/>
</dbReference>
<evidence type="ECO:0000256" key="2">
    <source>
        <dbReference type="ARBA" id="ARBA00023315"/>
    </source>
</evidence>
<dbReference type="PANTHER" id="PTHR34069:SF2">
    <property type="entry name" value="BETA-KETOACYL-[ACYL-CARRIER-PROTEIN] SYNTHASE III"/>
    <property type="match status" value="1"/>
</dbReference>
<keyword evidence="6" id="KW-1185">Reference proteome</keyword>
<dbReference type="InterPro" id="IPR013751">
    <property type="entry name" value="ACP_syn_III_N"/>
</dbReference>
<proteinExistence type="predicted"/>
<dbReference type="SUPFAM" id="SSF53901">
    <property type="entry name" value="Thiolase-like"/>
    <property type="match status" value="1"/>
</dbReference>
<sequence length="387" mass="42679">MSGVIWGTLFLGDQMYTPAITGTGVFTPPETISNEELVEAFNAYADLYNAEHADAIAAGEIAAKEHSSPEFIFKASGIERRHVMDKEGILDPTRMYPRLRQRSDDEPGIMTEIALKACKTALEQAGRTGDEVDLVICAASNMERAYPAVAIEIQKELGAKGFGFDMNVACSSATFGIQAAADMIRSGSVRCAIVVDPEITSGHLEWRDRDCHFIFGDVATATVLERAEDAKGNHWIVHSTRCATEFSNNIRNNNGFLRRNRPDGVKDRRDMQFMQNGRKVFKEVVPMVSAHMLQHLADAGHKPEDLRRMWLHQANKAMNDFIGRKVLGRDPDRDEQPNILQEYANTSSAGSIIAFAQNSEDMVKGDLGMICSFGAGYSVGSVLLERA</sequence>
<reference evidence="5 6" key="1">
    <citation type="submission" date="2015-09" db="EMBL/GenBank/DDBJ databases">
        <authorList>
            <consortium name="Swine Surveillance"/>
        </authorList>
    </citation>
    <scope>NUCLEOTIDE SEQUENCE [LARGE SCALE GENOMIC DNA]</scope>
    <source>
        <strain evidence="5 6">CECT 4357</strain>
    </source>
</reference>
<evidence type="ECO:0000259" key="3">
    <source>
        <dbReference type="Pfam" id="PF08541"/>
    </source>
</evidence>